<dbReference type="EMBL" id="MNCJ02000330">
    <property type="protein sequence ID" value="KAF5765956.1"/>
    <property type="molecule type" value="Genomic_DNA"/>
</dbReference>
<dbReference type="AlphaFoldDB" id="A0A9K3H4C0"/>
<dbReference type="Gramene" id="mRNA:HanXRQr2_Chr15g0709671">
    <property type="protein sequence ID" value="CDS:HanXRQr2_Chr15g0709671.1"/>
    <property type="gene ID" value="HanXRQr2_Chr15g0709671"/>
</dbReference>
<keyword evidence="6" id="KW-1185">Reference proteome</keyword>
<dbReference type="GO" id="GO:0008270">
    <property type="term" value="F:zinc ion binding"/>
    <property type="evidence" value="ECO:0007669"/>
    <property type="project" value="UniProtKB-KW"/>
</dbReference>
<organism evidence="5 6">
    <name type="scientific">Helianthus annuus</name>
    <name type="common">Common sunflower</name>
    <dbReference type="NCBI Taxonomy" id="4232"/>
    <lineage>
        <taxon>Eukaryota</taxon>
        <taxon>Viridiplantae</taxon>
        <taxon>Streptophyta</taxon>
        <taxon>Embryophyta</taxon>
        <taxon>Tracheophyta</taxon>
        <taxon>Spermatophyta</taxon>
        <taxon>Magnoliopsida</taxon>
        <taxon>eudicotyledons</taxon>
        <taxon>Gunneridae</taxon>
        <taxon>Pentapetalae</taxon>
        <taxon>asterids</taxon>
        <taxon>campanulids</taxon>
        <taxon>Asterales</taxon>
        <taxon>Asteraceae</taxon>
        <taxon>Asteroideae</taxon>
        <taxon>Heliantheae alliance</taxon>
        <taxon>Heliantheae</taxon>
        <taxon>Helianthus</taxon>
    </lineage>
</organism>
<dbReference type="Gene3D" id="4.10.60.10">
    <property type="entry name" value="Zinc finger, CCHC-type"/>
    <property type="match status" value="1"/>
</dbReference>
<dbReference type="Pfam" id="PF00098">
    <property type="entry name" value="zf-CCHC"/>
    <property type="match status" value="1"/>
</dbReference>
<dbReference type="SMART" id="SM00343">
    <property type="entry name" value="ZnF_C2HC"/>
    <property type="match status" value="1"/>
</dbReference>
<feature type="coiled-coil region" evidence="2">
    <location>
        <begin position="104"/>
        <end position="138"/>
    </location>
</feature>
<dbReference type="Proteomes" id="UP000215914">
    <property type="component" value="Unassembled WGS sequence"/>
</dbReference>
<feature type="region of interest" description="Disordered" evidence="3">
    <location>
        <begin position="430"/>
        <end position="458"/>
    </location>
</feature>
<dbReference type="GO" id="GO:0003676">
    <property type="term" value="F:nucleic acid binding"/>
    <property type="evidence" value="ECO:0007669"/>
    <property type="project" value="InterPro"/>
</dbReference>
<keyword evidence="2" id="KW-0175">Coiled coil</keyword>
<keyword evidence="1" id="KW-0862">Zinc</keyword>
<dbReference type="PROSITE" id="PS50158">
    <property type="entry name" value="ZF_CCHC"/>
    <property type="match status" value="1"/>
</dbReference>
<gene>
    <name evidence="5" type="ORF">HanXRQr2_Chr15g0709671</name>
</gene>
<reference evidence="5" key="1">
    <citation type="journal article" date="2017" name="Nature">
        <title>The sunflower genome provides insights into oil metabolism, flowering and Asterid evolution.</title>
        <authorList>
            <person name="Badouin H."/>
            <person name="Gouzy J."/>
            <person name="Grassa C.J."/>
            <person name="Murat F."/>
            <person name="Staton S.E."/>
            <person name="Cottret L."/>
            <person name="Lelandais-Briere C."/>
            <person name="Owens G.L."/>
            <person name="Carrere S."/>
            <person name="Mayjonade B."/>
            <person name="Legrand L."/>
            <person name="Gill N."/>
            <person name="Kane N.C."/>
            <person name="Bowers J.E."/>
            <person name="Hubner S."/>
            <person name="Bellec A."/>
            <person name="Berard A."/>
            <person name="Berges H."/>
            <person name="Blanchet N."/>
            <person name="Boniface M.C."/>
            <person name="Brunel D."/>
            <person name="Catrice O."/>
            <person name="Chaidir N."/>
            <person name="Claudel C."/>
            <person name="Donnadieu C."/>
            <person name="Faraut T."/>
            <person name="Fievet G."/>
            <person name="Helmstetter N."/>
            <person name="King M."/>
            <person name="Knapp S.J."/>
            <person name="Lai Z."/>
            <person name="Le Paslier M.C."/>
            <person name="Lippi Y."/>
            <person name="Lorenzon L."/>
            <person name="Mandel J.R."/>
            <person name="Marage G."/>
            <person name="Marchand G."/>
            <person name="Marquand E."/>
            <person name="Bret-Mestries E."/>
            <person name="Morien E."/>
            <person name="Nambeesan S."/>
            <person name="Nguyen T."/>
            <person name="Pegot-Espagnet P."/>
            <person name="Pouilly N."/>
            <person name="Raftis F."/>
            <person name="Sallet E."/>
            <person name="Schiex T."/>
            <person name="Thomas J."/>
            <person name="Vandecasteele C."/>
            <person name="Vares D."/>
            <person name="Vear F."/>
            <person name="Vautrin S."/>
            <person name="Crespi M."/>
            <person name="Mangin B."/>
            <person name="Burke J.M."/>
            <person name="Salse J."/>
            <person name="Munos S."/>
            <person name="Vincourt P."/>
            <person name="Rieseberg L.H."/>
            <person name="Langlade N.B."/>
        </authorList>
    </citation>
    <scope>NUCLEOTIDE SEQUENCE</scope>
    <source>
        <tissue evidence="5">Leaves</tissue>
    </source>
</reference>
<evidence type="ECO:0000256" key="1">
    <source>
        <dbReference type="PROSITE-ProRule" id="PRU00047"/>
    </source>
</evidence>
<reference evidence="5" key="2">
    <citation type="submission" date="2020-06" db="EMBL/GenBank/DDBJ databases">
        <title>Helianthus annuus Genome sequencing and assembly Release 2.</title>
        <authorList>
            <person name="Gouzy J."/>
            <person name="Langlade N."/>
            <person name="Munos S."/>
        </authorList>
    </citation>
    <scope>NUCLEOTIDE SEQUENCE</scope>
    <source>
        <tissue evidence="5">Leaves</tissue>
    </source>
</reference>
<dbReference type="InterPro" id="IPR036875">
    <property type="entry name" value="Znf_CCHC_sf"/>
</dbReference>
<keyword evidence="1" id="KW-0479">Metal-binding</keyword>
<evidence type="ECO:0000313" key="6">
    <source>
        <dbReference type="Proteomes" id="UP000215914"/>
    </source>
</evidence>
<dbReference type="SUPFAM" id="SSF57756">
    <property type="entry name" value="Retrovirus zinc finger-like domains"/>
    <property type="match status" value="1"/>
</dbReference>
<sequence length="675" mass="78266">MTAEVTLTREERHARMRLDDVYDAYKEATLAGRWSREKECYVDPQGNPTVDPKTVDLDALVAAIPTVSVWCKGLREIPRYKEQVEEGIRKVIFASLEKKKKKTVEEIVTESEKMVNEVKKVEEKAKEVVEEKTQVAEEDQIQKAEETTVLVTKVIIQIDTSDKIDNEAEQQCKKCMETCSACIEKDEKLNNRDIEFTKIDKIFKQKCNEMIENEKFLKQENEKLKQKCDDLETENKVLKEKCSAVCNECVPKDIKIQELQKEYDVMKLSYDTIKEAYETLKSKVKSLDDRLCACQRNTKFLEARFEDKQRVLNQYIDDVAKLKQELADKEKLVNKLQSYHSSSYILERIFNITPDEKESEKNKKGIGSEYHQVPPPLENNYTFYDGEKVEKVINMVDQLPDNINVTYTKSDDIGDSEVVGKVVESVFKEESVDTGKSESQDENEGNFHDGYLKNTKSEKNLNDDSKGLVYTMIGSDKLFLDVVFPIQNVISEKVDKVFKMAEIEKSEISKFVGKSRKGSYNKPGFKKKNMKAGLGYKKKQNQKKNEVPNYQAKLSFVQGNSLTEEKELKMRQSNAEFEAQKKKQQPQVKDVSMRTCFKCDQKGHLARKCPNLKPVDVDQKKLDAEKQKSENVRQRSIKLDAKQTWRYNTNKFASNLNRFDSRQTWNSHIPRFRTT</sequence>
<dbReference type="InterPro" id="IPR001878">
    <property type="entry name" value="Znf_CCHC"/>
</dbReference>
<evidence type="ECO:0000256" key="3">
    <source>
        <dbReference type="SAM" id="MobiDB-lite"/>
    </source>
</evidence>
<evidence type="ECO:0000313" key="5">
    <source>
        <dbReference type="EMBL" id="KAF5765956.1"/>
    </source>
</evidence>
<proteinExistence type="predicted"/>
<protein>
    <submittedName>
        <fullName evidence="5">Transcription factor interactor and regulator CCHC(Zn) family</fullName>
    </submittedName>
</protein>
<evidence type="ECO:0000259" key="4">
    <source>
        <dbReference type="PROSITE" id="PS50158"/>
    </source>
</evidence>
<accession>A0A9K3H4C0</accession>
<name>A0A9K3H4C0_HELAN</name>
<comment type="caution">
    <text evidence="5">The sequence shown here is derived from an EMBL/GenBank/DDBJ whole genome shotgun (WGS) entry which is preliminary data.</text>
</comment>
<keyword evidence="1" id="KW-0863">Zinc-finger</keyword>
<feature type="domain" description="CCHC-type" evidence="4">
    <location>
        <begin position="596"/>
        <end position="611"/>
    </location>
</feature>
<evidence type="ECO:0000256" key="2">
    <source>
        <dbReference type="SAM" id="Coils"/>
    </source>
</evidence>
<feature type="coiled-coil region" evidence="2">
    <location>
        <begin position="207"/>
        <end position="339"/>
    </location>
</feature>